<dbReference type="InterPro" id="IPR011990">
    <property type="entry name" value="TPR-like_helical_dom_sf"/>
</dbReference>
<evidence type="ECO:0008006" key="4">
    <source>
        <dbReference type="Google" id="ProtNLM"/>
    </source>
</evidence>
<reference evidence="3" key="1">
    <citation type="journal article" date="2019" name="Int. J. Syst. Evol. Microbiol.">
        <title>The Global Catalogue of Microorganisms (GCM) 10K type strain sequencing project: providing services to taxonomists for standard genome sequencing and annotation.</title>
        <authorList>
            <consortium name="The Broad Institute Genomics Platform"/>
            <consortium name="The Broad Institute Genome Sequencing Center for Infectious Disease"/>
            <person name="Wu L."/>
            <person name="Ma J."/>
        </authorList>
    </citation>
    <scope>NUCLEOTIDE SEQUENCE [LARGE SCALE GENOMIC DNA]</scope>
    <source>
        <strain evidence="3">CGMCC 1.5362</strain>
    </source>
</reference>
<gene>
    <name evidence="2" type="ORF">GCM10011509_25640</name>
</gene>
<protein>
    <recommendedName>
        <fullName evidence="4">Tetratricopeptide repeat protein</fullName>
    </recommendedName>
</protein>
<dbReference type="PROSITE" id="PS50005">
    <property type="entry name" value="TPR"/>
    <property type="match status" value="1"/>
</dbReference>
<organism evidence="2 3">
    <name type="scientific">Ornithinimicrobium pekingense</name>
    <dbReference type="NCBI Taxonomy" id="384677"/>
    <lineage>
        <taxon>Bacteria</taxon>
        <taxon>Bacillati</taxon>
        <taxon>Actinomycetota</taxon>
        <taxon>Actinomycetes</taxon>
        <taxon>Micrococcales</taxon>
        <taxon>Ornithinimicrobiaceae</taxon>
        <taxon>Ornithinimicrobium</taxon>
    </lineage>
</organism>
<evidence type="ECO:0000313" key="3">
    <source>
        <dbReference type="Proteomes" id="UP000662111"/>
    </source>
</evidence>
<feature type="repeat" description="TPR" evidence="1">
    <location>
        <begin position="117"/>
        <end position="150"/>
    </location>
</feature>
<evidence type="ECO:0000313" key="2">
    <source>
        <dbReference type="EMBL" id="GGK75921.1"/>
    </source>
</evidence>
<sequence length="196" mass="22423">MREPVTEEQLDDLVLGAGTATPHERHDLAERFRTWADEPHPLDEVSPRELLTQAGEQHELAGDDEAALELYRRAAASPGPVALDPRCLVIHLLHRRGEHDQADELEQRLRRSRPRQASTYEYMGEVCVELGETARALGWFNRGITLAEDEGLLEAEMGGLCLARWRLRERLGHDPDQYDEFGRDHHARLLRDLPRT</sequence>
<dbReference type="EMBL" id="BMLB01000005">
    <property type="protein sequence ID" value="GGK75921.1"/>
    <property type="molecule type" value="Genomic_DNA"/>
</dbReference>
<dbReference type="InterPro" id="IPR019734">
    <property type="entry name" value="TPR_rpt"/>
</dbReference>
<accession>A0ABQ2FCM2</accession>
<dbReference type="Gene3D" id="1.25.40.10">
    <property type="entry name" value="Tetratricopeptide repeat domain"/>
    <property type="match status" value="1"/>
</dbReference>
<proteinExistence type="predicted"/>
<comment type="caution">
    <text evidence="2">The sequence shown here is derived from an EMBL/GenBank/DDBJ whole genome shotgun (WGS) entry which is preliminary data.</text>
</comment>
<dbReference type="Proteomes" id="UP000662111">
    <property type="component" value="Unassembled WGS sequence"/>
</dbReference>
<evidence type="ECO:0000256" key="1">
    <source>
        <dbReference type="PROSITE-ProRule" id="PRU00339"/>
    </source>
</evidence>
<dbReference type="RefSeq" id="WP_022921694.1">
    <property type="nucleotide sequence ID" value="NZ_BMLB01000005.1"/>
</dbReference>
<dbReference type="SUPFAM" id="SSF48452">
    <property type="entry name" value="TPR-like"/>
    <property type="match status" value="1"/>
</dbReference>
<keyword evidence="3" id="KW-1185">Reference proteome</keyword>
<keyword evidence="1" id="KW-0802">TPR repeat</keyword>
<name>A0ABQ2FCM2_9MICO</name>